<dbReference type="Proteomes" id="UP001259832">
    <property type="component" value="Unassembled WGS sequence"/>
</dbReference>
<dbReference type="SUPFAM" id="SSF57756">
    <property type="entry name" value="Retrovirus zinc finger-like domains"/>
    <property type="match status" value="1"/>
</dbReference>
<protein>
    <recommendedName>
        <fullName evidence="3">CCHC-type domain-containing protein</fullName>
    </recommendedName>
</protein>
<evidence type="ECO:0000313" key="1">
    <source>
        <dbReference type="EMBL" id="KAK1937745.1"/>
    </source>
</evidence>
<gene>
    <name evidence="1" type="ORF">P3T76_009482</name>
</gene>
<evidence type="ECO:0000313" key="2">
    <source>
        <dbReference type="Proteomes" id="UP001259832"/>
    </source>
</evidence>
<dbReference type="AlphaFoldDB" id="A0AAD9LIJ3"/>
<dbReference type="GO" id="GO:0003676">
    <property type="term" value="F:nucleic acid binding"/>
    <property type="evidence" value="ECO:0007669"/>
    <property type="project" value="InterPro"/>
</dbReference>
<comment type="caution">
    <text evidence="1">The sequence shown here is derived from an EMBL/GenBank/DDBJ whole genome shotgun (WGS) entry which is preliminary data.</text>
</comment>
<accession>A0AAD9LIJ3</accession>
<name>A0AAD9LIJ3_9STRA</name>
<evidence type="ECO:0008006" key="3">
    <source>
        <dbReference type="Google" id="ProtNLM"/>
    </source>
</evidence>
<dbReference type="EMBL" id="JASMQC010000019">
    <property type="protein sequence ID" value="KAK1937745.1"/>
    <property type="molecule type" value="Genomic_DNA"/>
</dbReference>
<sequence>MKKEGFTVDQVEGALRRIFGDKSKKEVGQMDKSQAIPVNNVRVKPGVKRKTGGNEGGGCFFCLQGGHFKSACPITLADRNPKRVGGLLFRTDINTPSGAKKKV</sequence>
<reference evidence="1" key="1">
    <citation type="submission" date="2023-08" db="EMBL/GenBank/DDBJ databases">
        <title>Reference Genome Resource for the Citrus Pathogen Phytophthora citrophthora.</title>
        <authorList>
            <person name="Moller H."/>
            <person name="Coetzee B."/>
            <person name="Rose L.J."/>
            <person name="Van Niekerk J.M."/>
        </authorList>
    </citation>
    <scope>NUCLEOTIDE SEQUENCE</scope>
    <source>
        <strain evidence="1">STE-U-9442</strain>
    </source>
</reference>
<dbReference type="GO" id="GO:0008270">
    <property type="term" value="F:zinc ion binding"/>
    <property type="evidence" value="ECO:0007669"/>
    <property type="project" value="InterPro"/>
</dbReference>
<dbReference type="InterPro" id="IPR036875">
    <property type="entry name" value="Znf_CCHC_sf"/>
</dbReference>
<proteinExistence type="predicted"/>
<keyword evidence="2" id="KW-1185">Reference proteome</keyword>
<organism evidence="1 2">
    <name type="scientific">Phytophthora citrophthora</name>
    <dbReference type="NCBI Taxonomy" id="4793"/>
    <lineage>
        <taxon>Eukaryota</taxon>
        <taxon>Sar</taxon>
        <taxon>Stramenopiles</taxon>
        <taxon>Oomycota</taxon>
        <taxon>Peronosporomycetes</taxon>
        <taxon>Peronosporales</taxon>
        <taxon>Peronosporaceae</taxon>
        <taxon>Phytophthora</taxon>
    </lineage>
</organism>